<evidence type="ECO:0000256" key="9">
    <source>
        <dbReference type="RuleBase" id="RU000461"/>
    </source>
</evidence>
<dbReference type="InterPro" id="IPR047146">
    <property type="entry name" value="Cyt_P450_E_CYP52_fungi"/>
</dbReference>
<dbReference type="InterPro" id="IPR002401">
    <property type="entry name" value="Cyt_P450_E_grp-I"/>
</dbReference>
<evidence type="ECO:0000256" key="7">
    <source>
        <dbReference type="ARBA" id="ARBA00023033"/>
    </source>
</evidence>
<feature type="region of interest" description="Disordered" evidence="10">
    <location>
        <begin position="375"/>
        <end position="394"/>
    </location>
</feature>
<dbReference type="InterPro" id="IPR036396">
    <property type="entry name" value="Cyt_P450_sf"/>
</dbReference>
<evidence type="ECO:0000256" key="10">
    <source>
        <dbReference type="SAM" id="MobiDB-lite"/>
    </source>
</evidence>
<feature type="binding site" description="axial binding residue" evidence="8">
    <location>
        <position position="450"/>
    </location>
    <ligand>
        <name>heme</name>
        <dbReference type="ChEBI" id="CHEBI:30413"/>
    </ligand>
    <ligandPart>
        <name>Fe</name>
        <dbReference type="ChEBI" id="CHEBI:18248"/>
    </ligandPart>
</feature>
<keyword evidence="3 8" id="KW-0349">Heme</keyword>
<reference evidence="12" key="1">
    <citation type="submission" date="2022-07" db="EMBL/GenBank/DDBJ databases">
        <title>Fungi with potential for degradation of polypropylene.</title>
        <authorList>
            <person name="Gostincar C."/>
        </authorList>
    </citation>
    <scope>NUCLEOTIDE SEQUENCE</scope>
    <source>
        <strain evidence="12">EXF-13308</strain>
    </source>
</reference>
<keyword evidence="11" id="KW-0732">Signal</keyword>
<dbReference type="GO" id="GO:0020037">
    <property type="term" value="F:heme binding"/>
    <property type="evidence" value="ECO:0007669"/>
    <property type="project" value="InterPro"/>
</dbReference>
<name>A0AA38VF13_9PEZI</name>
<organism evidence="12 13">
    <name type="scientific">Pleurostoma richardsiae</name>
    <dbReference type="NCBI Taxonomy" id="41990"/>
    <lineage>
        <taxon>Eukaryota</taxon>
        <taxon>Fungi</taxon>
        <taxon>Dikarya</taxon>
        <taxon>Ascomycota</taxon>
        <taxon>Pezizomycotina</taxon>
        <taxon>Sordariomycetes</taxon>
        <taxon>Sordariomycetidae</taxon>
        <taxon>Calosphaeriales</taxon>
        <taxon>Pleurostomataceae</taxon>
        <taxon>Pleurostoma</taxon>
    </lineage>
</organism>
<evidence type="ECO:0000256" key="5">
    <source>
        <dbReference type="ARBA" id="ARBA00023002"/>
    </source>
</evidence>
<evidence type="ECO:0000256" key="11">
    <source>
        <dbReference type="SAM" id="SignalP"/>
    </source>
</evidence>
<evidence type="ECO:0000256" key="4">
    <source>
        <dbReference type="ARBA" id="ARBA00022723"/>
    </source>
</evidence>
<comment type="cofactor">
    <cofactor evidence="1 8">
        <name>heme</name>
        <dbReference type="ChEBI" id="CHEBI:30413"/>
    </cofactor>
</comment>
<dbReference type="AlphaFoldDB" id="A0AA38VF13"/>
<evidence type="ECO:0000256" key="2">
    <source>
        <dbReference type="ARBA" id="ARBA00010617"/>
    </source>
</evidence>
<dbReference type="PRINTS" id="PR00385">
    <property type="entry name" value="P450"/>
</dbReference>
<keyword evidence="4 8" id="KW-0479">Metal-binding</keyword>
<dbReference type="GO" id="GO:0005506">
    <property type="term" value="F:iron ion binding"/>
    <property type="evidence" value="ECO:0007669"/>
    <property type="project" value="InterPro"/>
</dbReference>
<dbReference type="Gene3D" id="1.10.630.10">
    <property type="entry name" value="Cytochrome P450"/>
    <property type="match status" value="1"/>
</dbReference>
<dbReference type="GO" id="GO:0016705">
    <property type="term" value="F:oxidoreductase activity, acting on paired donors, with incorporation or reduction of molecular oxygen"/>
    <property type="evidence" value="ECO:0007669"/>
    <property type="project" value="InterPro"/>
</dbReference>
<dbReference type="PRINTS" id="PR00463">
    <property type="entry name" value="EP450I"/>
</dbReference>
<keyword evidence="7 9" id="KW-0503">Monooxygenase</keyword>
<proteinExistence type="inferred from homology"/>
<feature type="chain" id="PRO_5041370051" evidence="11">
    <location>
        <begin position="17"/>
        <end position="502"/>
    </location>
</feature>
<keyword evidence="6 8" id="KW-0408">Iron</keyword>
<dbReference type="EMBL" id="JANBVO010000014">
    <property type="protein sequence ID" value="KAJ9145425.1"/>
    <property type="molecule type" value="Genomic_DNA"/>
</dbReference>
<evidence type="ECO:0000256" key="3">
    <source>
        <dbReference type="ARBA" id="ARBA00022617"/>
    </source>
</evidence>
<evidence type="ECO:0000256" key="1">
    <source>
        <dbReference type="ARBA" id="ARBA00001971"/>
    </source>
</evidence>
<protein>
    <submittedName>
        <fullName evidence="12">Cytochrome P450 52A11</fullName>
    </submittedName>
</protein>
<dbReference type="PROSITE" id="PS00086">
    <property type="entry name" value="CYTOCHROME_P450"/>
    <property type="match status" value="1"/>
</dbReference>
<evidence type="ECO:0000313" key="12">
    <source>
        <dbReference type="EMBL" id="KAJ9145425.1"/>
    </source>
</evidence>
<evidence type="ECO:0000256" key="6">
    <source>
        <dbReference type="ARBA" id="ARBA00023004"/>
    </source>
</evidence>
<dbReference type="Proteomes" id="UP001174694">
    <property type="component" value="Unassembled WGS sequence"/>
</dbReference>
<feature type="signal peptide" evidence="11">
    <location>
        <begin position="1"/>
        <end position="16"/>
    </location>
</feature>
<accession>A0AA38VF13</accession>
<gene>
    <name evidence="12" type="ORF">NKR23_g5312</name>
</gene>
<evidence type="ECO:0000256" key="8">
    <source>
        <dbReference type="PIRSR" id="PIRSR602401-1"/>
    </source>
</evidence>
<keyword evidence="5 9" id="KW-0560">Oxidoreductase</keyword>
<dbReference type="GO" id="GO:0004497">
    <property type="term" value="F:monooxygenase activity"/>
    <property type="evidence" value="ECO:0007669"/>
    <property type="project" value="UniProtKB-KW"/>
</dbReference>
<dbReference type="PANTHER" id="PTHR24287">
    <property type="entry name" value="P450, PUTATIVE (EUROFUNG)-RELATED"/>
    <property type="match status" value="1"/>
</dbReference>
<dbReference type="InterPro" id="IPR001128">
    <property type="entry name" value="Cyt_P450"/>
</dbReference>
<dbReference type="Pfam" id="PF00067">
    <property type="entry name" value="p450"/>
    <property type="match status" value="1"/>
</dbReference>
<keyword evidence="13" id="KW-1185">Reference proteome</keyword>
<evidence type="ECO:0000313" key="13">
    <source>
        <dbReference type="Proteomes" id="UP001174694"/>
    </source>
</evidence>
<dbReference type="InterPro" id="IPR017972">
    <property type="entry name" value="Cyt_P450_CS"/>
</dbReference>
<dbReference type="SUPFAM" id="SSF48264">
    <property type="entry name" value="Cytochrome P450"/>
    <property type="match status" value="1"/>
</dbReference>
<comment type="caution">
    <text evidence="12">The sequence shown here is derived from an EMBL/GenBank/DDBJ whole genome shotgun (WGS) entry which is preliminary data.</text>
</comment>
<dbReference type="PANTHER" id="PTHR24287:SF1">
    <property type="entry name" value="P450, PUTATIVE (EUROFUNG)-RELATED"/>
    <property type="match status" value="1"/>
</dbReference>
<comment type="similarity">
    <text evidence="2 9">Belongs to the cytochrome P450 family.</text>
</comment>
<sequence length="502" mass="56705">MLSFLLLAGVALYWLGRRLTRSYSLAQTAKNQGCQPFTHRYPHIDVLGGIDLSLQTWRNFHEGQLSEGMRRRHEALGITYVAKELGAECIYTIDPENIRTVTTFNFESWGKSSWVNEAAKHVGHGILMNEGEAWKHSKAMLKPMFARTAFDEPTLLEPHIQSLVATIRREEGKPFDFQEIAARFTLDVVTDFLFGQSTLCLSGGPENDEAIHFLSLIKEFEPPSGTFIAVGMLAWLELLPSYRKLIAVVNGMKAFFRKKLDTIISEGCVGENTGVTRDVSPSIFRMMKAQGIPPDRIQGELQNIFFASWDTTTGLVSNLVDILSRRPDVQSRLREEIKLLGGKIPTNPDVAKLEYLRFVIWETLRLYSPVTSHSRQAREDTTLPKGGGRDGNSPVFVPAGTTVIWSTYSLNRNPKLYGEDWAEYRPERWAQLKATSSDFFMPFGSGPRTCMGQQMVQAEVSYIIVRLLQTFEEIKNEDQRSFKEAKAVSFYNAHGTLVSVKE</sequence>